<dbReference type="Proteomes" id="UP000054558">
    <property type="component" value="Unassembled WGS sequence"/>
</dbReference>
<dbReference type="OrthoDB" id="637682at2759"/>
<dbReference type="PANTHER" id="PTHR13068:SF173">
    <property type="entry name" value="EMB|CAB62602.1"/>
    <property type="match status" value="1"/>
</dbReference>
<dbReference type="PANTHER" id="PTHR13068">
    <property type="entry name" value="CGI-12 PROTEIN-RELATED"/>
    <property type="match status" value="1"/>
</dbReference>
<dbReference type="InterPro" id="IPR003690">
    <property type="entry name" value="MTERF"/>
</dbReference>
<feature type="compositionally biased region" description="Polar residues" evidence="4">
    <location>
        <begin position="774"/>
        <end position="834"/>
    </location>
</feature>
<feature type="compositionally biased region" description="Polar residues" evidence="4">
    <location>
        <begin position="113"/>
        <end position="127"/>
    </location>
</feature>
<dbReference type="STRING" id="105231.A0A1Y1IDN9"/>
<evidence type="ECO:0000256" key="3">
    <source>
        <dbReference type="ARBA" id="ARBA00022946"/>
    </source>
</evidence>
<feature type="region of interest" description="Disordered" evidence="4">
    <location>
        <begin position="20"/>
        <end position="154"/>
    </location>
</feature>
<evidence type="ECO:0000313" key="5">
    <source>
        <dbReference type="EMBL" id="GAQ86816.1"/>
    </source>
</evidence>
<evidence type="ECO:0008006" key="7">
    <source>
        <dbReference type="Google" id="ProtNLM"/>
    </source>
</evidence>
<feature type="region of interest" description="Disordered" evidence="4">
    <location>
        <begin position="346"/>
        <end position="524"/>
    </location>
</feature>
<keyword evidence="3" id="KW-0809">Transit peptide</keyword>
<feature type="compositionally biased region" description="Low complexity" evidence="4">
    <location>
        <begin position="650"/>
        <end position="659"/>
    </location>
</feature>
<sequence>MQPLLAMELIGDLASHLCKASARSRGSAVSEQPQVAERNRENPRTSDNASGGKEQEREQNGGANSISIGNGEGDTLRDAVFGKSSDGADGQRVPTGGNPKTDSSVDAAAVPLSFTTPQHFDSQDTTLPASSSEPSAAAETPPGPGTPYADEGTPYAYEGRSYEWRLQQAAQVVAVQLQSEGVEASEAIHIAAAAPQYCRSLVEKVSEMDGPPDIWADLGLLDGGVESAGRNMPLEEAGKSVENEEEASVSGRGGSKLTSAFASAYQLSGVPEPSPQEKREKVSKGKKAAGGGPGGVEASPRSRRKREWKLRGVRRRAEEQSELEELLGIGPTRGEPYRLAEWEKEQAAVENGGEGELEIDGGKEGGESTAGGEGLQKDRSVSGGTNQTESRIGFENEDGLTTGAVDGTNAGGVNGDEAGGVNGTEGAGADEERQSFESALDQLGEGPHGNLAKGRGSEGAESSESMGESSYRGASADIGFGNISDVSGSEASGSFASDSSPQIGEENGMAVEGSEAESTTESSDQDTAAYCWKLRWCADESRGGGSLPPFFESLGIPPHEIKRILRVLKRSRGPKGRAVLPITEIITRVRVFERLFGCADGLGAAERILVRGRDETLSRMREDDDIERNVRYLEAAVAAVREWEIRAAKSSPVSNPSSSLDGGFRRGSDEVESQRVDYPSAQASHGGVDSEVDGLSEAGEIDSLSDLSQAQSASAHVGLGSSASSAAIEALKGSPSKVQQNSPPSPSQLADLSSGTDDGVSSANPARYDGNPVANPSTNLVTESESAASNPSSCLSTTAEPPSDQPLTSANPSSRGLGQSANTPVNPDPNSVTREATLVTPNPNPGARGSPWGASLVVSSFPELLFPSLETKNFERVAEYMEREVGMTSAEAANALLLFPPAFALDVETELKPRMRDLKSILRISWSDLARMIGRWPYVLSETAYVAAIPTVDFLYREALVAIDTVGKVVAGLPHILFCDINGLLRPSLQLLLNVGVQHKRAHIGLVVTKCPQALLKGPARLAAVIDFLETEADIPPTRTEKLLLTVPELLGTRLEVPREKLDFLYDLGLTEGQVGKVVGWKPRVLLTSVQGLEERVSFFERLGLSRHELAYMVEQFPDLLTYSVRGNFQPKVDYLVNEMGRPVDELVRFPRFFSFSLDTRIKPRHEGARAAGSFDRLVSISALLTPNDVRFREAFLGAREQRSAIGRDQSEIRPGDVRRVWRSGRESREGRSDLSDSTER</sequence>
<feature type="compositionally biased region" description="Basic residues" evidence="4">
    <location>
        <begin position="301"/>
        <end position="314"/>
    </location>
</feature>
<evidence type="ECO:0000256" key="2">
    <source>
        <dbReference type="ARBA" id="ARBA00022472"/>
    </source>
</evidence>
<gene>
    <name evidence="5" type="ORF">KFL_003130050</name>
</gene>
<evidence type="ECO:0000313" key="6">
    <source>
        <dbReference type="Proteomes" id="UP000054558"/>
    </source>
</evidence>
<feature type="compositionally biased region" description="Low complexity" evidence="4">
    <location>
        <begin position="487"/>
        <end position="500"/>
    </location>
</feature>
<dbReference type="AlphaFoldDB" id="A0A1Y1IDN9"/>
<feature type="compositionally biased region" description="Low complexity" evidence="4">
    <location>
        <begin position="60"/>
        <end position="69"/>
    </location>
</feature>
<feature type="compositionally biased region" description="Low complexity" evidence="4">
    <location>
        <begin position="459"/>
        <end position="470"/>
    </location>
</feature>
<comment type="similarity">
    <text evidence="1">Belongs to the mTERF family.</text>
</comment>
<feature type="compositionally biased region" description="Gly residues" evidence="4">
    <location>
        <begin position="409"/>
        <end position="426"/>
    </location>
</feature>
<accession>A0A1Y1IDN9</accession>
<feature type="region of interest" description="Disordered" evidence="4">
    <location>
        <begin position="229"/>
        <end position="322"/>
    </location>
</feature>
<dbReference type="GO" id="GO:0003676">
    <property type="term" value="F:nucleic acid binding"/>
    <property type="evidence" value="ECO:0007669"/>
    <property type="project" value="InterPro"/>
</dbReference>
<evidence type="ECO:0000256" key="4">
    <source>
        <dbReference type="SAM" id="MobiDB-lite"/>
    </source>
</evidence>
<evidence type="ECO:0000256" key="1">
    <source>
        <dbReference type="ARBA" id="ARBA00007692"/>
    </source>
</evidence>
<keyword evidence="2" id="KW-0805">Transcription regulation</keyword>
<proteinExistence type="inferred from homology"/>
<reference evidence="5 6" key="1">
    <citation type="journal article" date="2014" name="Nat. Commun.">
        <title>Klebsormidium flaccidum genome reveals primary factors for plant terrestrial adaptation.</title>
        <authorList>
            <person name="Hori K."/>
            <person name="Maruyama F."/>
            <person name="Fujisawa T."/>
            <person name="Togashi T."/>
            <person name="Yamamoto N."/>
            <person name="Seo M."/>
            <person name="Sato S."/>
            <person name="Yamada T."/>
            <person name="Mori H."/>
            <person name="Tajima N."/>
            <person name="Moriyama T."/>
            <person name="Ikeuchi M."/>
            <person name="Watanabe M."/>
            <person name="Wada H."/>
            <person name="Kobayashi K."/>
            <person name="Saito M."/>
            <person name="Masuda T."/>
            <person name="Sasaki-Sekimoto Y."/>
            <person name="Mashiguchi K."/>
            <person name="Awai K."/>
            <person name="Shimojima M."/>
            <person name="Masuda S."/>
            <person name="Iwai M."/>
            <person name="Nobusawa T."/>
            <person name="Narise T."/>
            <person name="Kondo S."/>
            <person name="Saito H."/>
            <person name="Sato R."/>
            <person name="Murakawa M."/>
            <person name="Ihara Y."/>
            <person name="Oshima-Yamada Y."/>
            <person name="Ohtaka K."/>
            <person name="Satoh M."/>
            <person name="Sonobe K."/>
            <person name="Ishii M."/>
            <person name="Ohtani R."/>
            <person name="Kanamori-Sato M."/>
            <person name="Honoki R."/>
            <person name="Miyazaki D."/>
            <person name="Mochizuki H."/>
            <person name="Umetsu J."/>
            <person name="Higashi K."/>
            <person name="Shibata D."/>
            <person name="Kamiya Y."/>
            <person name="Sato N."/>
            <person name="Nakamura Y."/>
            <person name="Tabata S."/>
            <person name="Ida S."/>
            <person name="Kurokawa K."/>
            <person name="Ohta H."/>
        </authorList>
    </citation>
    <scope>NUCLEOTIDE SEQUENCE [LARGE SCALE GENOMIC DNA]</scope>
    <source>
        <strain evidence="5 6">NIES-2285</strain>
    </source>
</reference>
<feature type="region of interest" description="Disordered" evidence="4">
    <location>
        <begin position="648"/>
        <end position="693"/>
    </location>
</feature>
<feature type="compositionally biased region" description="Low complexity" evidence="4">
    <location>
        <begin position="128"/>
        <end position="140"/>
    </location>
</feature>
<keyword evidence="2" id="KW-0804">Transcription</keyword>
<keyword evidence="2" id="KW-0806">Transcription termination</keyword>
<dbReference type="EMBL" id="DF237262">
    <property type="protein sequence ID" value="GAQ86816.1"/>
    <property type="molecule type" value="Genomic_DNA"/>
</dbReference>
<protein>
    <recommendedName>
        <fullName evidence="7">Mitochondrial transcription termination factor family protein</fullName>
    </recommendedName>
</protein>
<dbReference type="SMART" id="SM00733">
    <property type="entry name" value="Mterf"/>
    <property type="match status" value="9"/>
</dbReference>
<keyword evidence="6" id="KW-1185">Reference proteome</keyword>
<feature type="compositionally biased region" description="Polar residues" evidence="4">
    <location>
        <begin position="736"/>
        <end position="764"/>
    </location>
</feature>
<feature type="region of interest" description="Disordered" evidence="4">
    <location>
        <begin position="730"/>
        <end position="849"/>
    </location>
</feature>
<dbReference type="Gene3D" id="1.25.70.10">
    <property type="entry name" value="Transcription termination factor 3, mitochondrial"/>
    <property type="match status" value="1"/>
</dbReference>
<organism evidence="5 6">
    <name type="scientific">Klebsormidium nitens</name>
    <name type="common">Green alga</name>
    <name type="synonym">Ulothrix nitens</name>
    <dbReference type="NCBI Taxonomy" id="105231"/>
    <lineage>
        <taxon>Eukaryota</taxon>
        <taxon>Viridiplantae</taxon>
        <taxon>Streptophyta</taxon>
        <taxon>Klebsormidiophyceae</taxon>
        <taxon>Klebsormidiales</taxon>
        <taxon>Klebsormidiaceae</taxon>
        <taxon>Klebsormidium</taxon>
    </lineage>
</organism>
<feature type="region of interest" description="Disordered" evidence="4">
    <location>
        <begin position="1217"/>
        <end position="1241"/>
    </location>
</feature>
<dbReference type="GO" id="GO:0006353">
    <property type="term" value="P:DNA-templated transcription termination"/>
    <property type="evidence" value="ECO:0007669"/>
    <property type="project" value="UniProtKB-KW"/>
</dbReference>
<dbReference type="Pfam" id="PF02536">
    <property type="entry name" value="mTERF"/>
    <property type="match status" value="1"/>
</dbReference>
<dbReference type="InterPro" id="IPR038538">
    <property type="entry name" value="MTERF_sf"/>
</dbReference>
<name>A0A1Y1IDN9_KLENI</name>
<feature type="compositionally biased region" description="Basic and acidic residues" evidence="4">
    <location>
        <begin position="663"/>
        <end position="675"/>
    </location>
</feature>